<comment type="domain">
    <text evidence="5">Consists of an N-terminal FAD-binding domain with a Rossman fold and a C-terminal substrate-binding domain.</text>
</comment>
<dbReference type="PANTHER" id="PTHR46972">
    <property type="entry name" value="MONOOXYGENASE ASQM-RELATED"/>
    <property type="match status" value="1"/>
</dbReference>
<sequence>MPNTPRIAIAGAGLGGLVCACVLQQHGVPVTVFERENGRNSRSQGGTLDIHADTGQVALRAAGLFDRFLALSRPEGQEWLLYDRHATLIRHDQAGEGDLSRPEIDRGQLRSLLLESLAPGTVRWGRGVRAVTPLPHGTARLHHHDRTVQDFDLVIGADGAWSRVRPALSDAQPSYAGITMVEVRFNDVDHRHPGIARLVGTGTMSAKAGRRSLVLQRNSNGHVRGYITFRGPQDWHAGLDLADTESVRARLLAQYQGWHESLLDILRDNEGDFVNRPMFVLPVPHSWQRVPGITLLGDAAHLMPPVGVGANLALLDGAELAQAVIGHPTIDEALDAYESVMLPRAMDNAKTAQQILTTLMPDTDTDTDAATFPDAIWPAATLPDSRSAQAS</sequence>
<protein>
    <recommendedName>
        <fullName evidence="5">Flavin-dependent monooxygenase</fullName>
    </recommendedName>
    <alternativeName>
        <fullName evidence="5">TetX monooxygenase</fullName>
        <shortName evidence="5">TetX</shortName>
        <ecNumber evidence="5">1.14.13.-</ecNumber>
    </alternativeName>
</protein>
<dbReference type="InterPro" id="IPR043683">
    <property type="entry name" value="TetX_monooxygenase"/>
</dbReference>
<reference evidence="8" key="1">
    <citation type="submission" date="2015-09" db="EMBL/GenBank/DDBJ databases">
        <authorList>
            <person name="Graham D.E."/>
            <person name="Mahan K.M."/>
            <person name="Klingeman D.M."/>
            <person name="Fida T."/>
            <person name="Giannone R.J."/>
            <person name="Hettich R.L."/>
            <person name="Parry R.J."/>
            <person name="Spain J.C."/>
        </authorList>
    </citation>
    <scope>NUCLEOTIDE SEQUENCE [LARGE SCALE GENOMIC DNA]</scope>
    <source>
        <strain evidence="8">JCM 4701</strain>
    </source>
</reference>
<dbReference type="GO" id="GO:0046677">
    <property type="term" value="P:response to antibiotic"/>
    <property type="evidence" value="ECO:0007669"/>
    <property type="project" value="InterPro"/>
</dbReference>
<evidence type="ECO:0000256" key="1">
    <source>
        <dbReference type="ARBA" id="ARBA00022630"/>
    </source>
</evidence>
<dbReference type="PANTHER" id="PTHR46972:SF1">
    <property type="entry name" value="FAD DEPENDENT OXIDOREDUCTASE DOMAIN-CONTAINING PROTEIN"/>
    <property type="match status" value="1"/>
</dbReference>
<dbReference type="SUPFAM" id="SSF51905">
    <property type="entry name" value="FAD/NAD(P)-binding domain"/>
    <property type="match status" value="1"/>
</dbReference>
<evidence type="ECO:0000313" key="8">
    <source>
        <dbReference type="Proteomes" id="UP000236047"/>
    </source>
</evidence>
<dbReference type="Proteomes" id="UP000236047">
    <property type="component" value="Unassembled WGS sequence"/>
</dbReference>
<evidence type="ECO:0000313" key="7">
    <source>
        <dbReference type="EMBL" id="PNE40497.1"/>
    </source>
</evidence>
<comment type="subcellular location">
    <subcellularLocation>
        <location evidence="5">Cytoplasm</location>
    </subcellularLocation>
</comment>
<evidence type="ECO:0000256" key="5">
    <source>
        <dbReference type="HAMAP-Rule" id="MF_00845"/>
    </source>
</evidence>
<dbReference type="Gene3D" id="3.50.50.60">
    <property type="entry name" value="FAD/NAD(P)-binding domain"/>
    <property type="match status" value="1"/>
</dbReference>
<keyword evidence="4 5" id="KW-0503">Monooxygenase</keyword>
<comment type="function">
    <text evidence="5">An FAD-requiring monooxygenase active on some tetracycline antibiotic derivatives, which leads to their inactivation. Hydroxylates carbon 11a of tetracycline and some analogs.</text>
</comment>
<feature type="binding site" evidence="5">
    <location>
        <position position="298"/>
    </location>
    <ligand>
        <name>FAD</name>
        <dbReference type="ChEBI" id="CHEBI:57692"/>
    </ligand>
</feature>
<proteinExistence type="inferred from homology"/>
<comment type="caution">
    <text evidence="7">The sequence shown here is derived from an EMBL/GenBank/DDBJ whole genome shotgun (WGS) entry which is preliminary data.</text>
</comment>
<feature type="binding site" evidence="5">
    <location>
        <position position="42"/>
    </location>
    <ligand>
        <name>NADPH</name>
        <dbReference type="ChEBI" id="CHEBI:57783"/>
    </ligand>
</feature>
<dbReference type="GO" id="GO:0071949">
    <property type="term" value="F:FAD binding"/>
    <property type="evidence" value="ECO:0007669"/>
    <property type="project" value="InterPro"/>
</dbReference>
<gene>
    <name evidence="7" type="ORF">AOB60_06125</name>
</gene>
<keyword evidence="5" id="KW-0521">NADP</keyword>
<evidence type="ECO:0000256" key="2">
    <source>
        <dbReference type="ARBA" id="ARBA00022827"/>
    </source>
</evidence>
<dbReference type="PRINTS" id="PR00420">
    <property type="entry name" value="RNGMNOXGNASE"/>
</dbReference>
<dbReference type="GO" id="GO:0004497">
    <property type="term" value="F:monooxygenase activity"/>
    <property type="evidence" value="ECO:0007669"/>
    <property type="project" value="UniProtKB-UniRule"/>
</dbReference>
<feature type="domain" description="FAD-binding" evidence="6">
    <location>
        <begin position="7"/>
        <end position="349"/>
    </location>
</feature>
<evidence type="ECO:0000259" key="6">
    <source>
        <dbReference type="Pfam" id="PF01494"/>
    </source>
</evidence>
<keyword evidence="3 5" id="KW-0560">Oxidoreductase</keyword>
<feature type="binding site" evidence="5">
    <location>
        <position position="106"/>
    </location>
    <ligand>
        <name>FAD</name>
        <dbReference type="ChEBI" id="CHEBI:57692"/>
    </ligand>
</feature>
<dbReference type="InterPro" id="IPR002938">
    <property type="entry name" value="FAD-bd"/>
</dbReference>
<feature type="binding site" evidence="5">
    <location>
        <position position="49"/>
    </location>
    <ligand>
        <name>FAD</name>
        <dbReference type="ChEBI" id="CHEBI:57692"/>
    </ligand>
</feature>
<evidence type="ECO:0000256" key="4">
    <source>
        <dbReference type="ARBA" id="ARBA00023033"/>
    </source>
</evidence>
<dbReference type="PROSITE" id="PS51257">
    <property type="entry name" value="PROKAR_LIPOPROTEIN"/>
    <property type="match status" value="1"/>
</dbReference>
<dbReference type="EC" id="1.14.13.-" evidence="5"/>
<evidence type="ECO:0000256" key="3">
    <source>
        <dbReference type="ARBA" id="ARBA00023002"/>
    </source>
</evidence>
<comment type="similarity">
    <text evidence="5">Belongs to the aromatic-ring hydroxylase family. TetX subfamily.</text>
</comment>
<organism evidence="7 8">
    <name type="scientific">Streptomyces noursei</name>
    <name type="common">Streptomyces albulus</name>
    <dbReference type="NCBI Taxonomy" id="1971"/>
    <lineage>
        <taxon>Bacteria</taxon>
        <taxon>Bacillati</taxon>
        <taxon>Actinomycetota</taxon>
        <taxon>Actinomycetes</taxon>
        <taxon>Kitasatosporales</taxon>
        <taxon>Streptomycetaceae</taxon>
        <taxon>Streptomyces</taxon>
    </lineage>
</organism>
<keyword evidence="2 5" id="KW-0274">FAD</keyword>
<dbReference type="InterPro" id="IPR036188">
    <property type="entry name" value="FAD/NAD-bd_sf"/>
</dbReference>
<dbReference type="HAMAP" id="MF_00845">
    <property type="entry name" value="TetX_monooxygenase"/>
    <property type="match status" value="1"/>
</dbReference>
<accession>A0A2N8PHL0</accession>
<keyword evidence="5" id="KW-0547">Nucleotide-binding</keyword>
<dbReference type="GO" id="GO:0005737">
    <property type="term" value="C:cytoplasm"/>
    <property type="evidence" value="ECO:0007669"/>
    <property type="project" value="UniProtKB-SubCell"/>
</dbReference>
<keyword evidence="1 5" id="KW-0285">Flavoprotein</keyword>
<keyword evidence="5" id="KW-0963">Cytoplasm</keyword>
<keyword evidence="8" id="KW-1185">Reference proteome</keyword>
<dbReference type="EMBL" id="LJSN01000002">
    <property type="protein sequence ID" value="PNE40497.1"/>
    <property type="molecule type" value="Genomic_DNA"/>
</dbReference>
<comment type="catalytic activity">
    <reaction evidence="5">
        <text>a tetracycline + NADPH + O2 + H(+) = an 11a-hydroxytetracycline + NADP(+) + H2O</text>
        <dbReference type="Rhea" id="RHEA:61444"/>
        <dbReference type="ChEBI" id="CHEBI:15377"/>
        <dbReference type="ChEBI" id="CHEBI:15378"/>
        <dbReference type="ChEBI" id="CHEBI:15379"/>
        <dbReference type="ChEBI" id="CHEBI:57783"/>
        <dbReference type="ChEBI" id="CHEBI:58349"/>
        <dbReference type="ChEBI" id="CHEBI:144644"/>
        <dbReference type="ChEBI" id="CHEBI:144645"/>
    </reaction>
</comment>
<dbReference type="Pfam" id="PF01494">
    <property type="entry name" value="FAD_binding_3"/>
    <property type="match status" value="1"/>
</dbReference>
<dbReference type="AlphaFoldDB" id="A0A2N8PHL0"/>
<name>A0A2N8PHL0_STRNR</name>
<comment type="subunit">
    <text evidence="5">Monomer.</text>
</comment>
<dbReference type="RefSeq" id="WP_102923078.1">
    <property type="nucleotide sequence ID" value="NZ_LJSN01000002.1"/>
</dbReference>
<comment type="cofactor">
    <cofactor evidence="5">
        <name>FAD</name>
        <dbReference type="ChEBI" id="CHEBI:57692"/>
    </cofactor>
</comment>